<keyword evidence="5" id="KW-0274">FAD</keyword>
<keyword evidence="10" id="KW-1185">Reference proteome</keyword>
<dbReference type="AlphaFoldDB" id="A0A835YII2"/>
<dbReference type="UniPathway" id="UPA00193"/>
<dbReference type="Pfam" id="PF02219">
    <property type="entry name" value="MTHFR"/>
    <property type="match status" value="1"/>
</dbReference>
<dbReference type="InterPro" id="IPR004621">
    <property type="entry name" value="Fadh2_euk"/>
</dbReference>
<dbReference type="SUPFAM" id="SSF51730">
    <property type="entry name" value="FAD-linked oxidoreductase"/>
    <property type="match status" value="1"/>
</dbReference>
<dbReference type="GO" id="GO:0009086">
    <property type="term" value="P:methionine biosynthetic process"/>
    <property type="evidence" value="ECO:0007669"/>
    <property type="project" value="TreeGrafter"/>
</dbReference>
<name>A0A835YII2_9STRA</name>
<dbReference type="NCBIfam" id="TIGR00677">
    <property type="entry name" value="fadh2_euk"/>
    <property type="match status" value="1"/>
</dbReference>
<evidence type="ECO:0000259" key="8">
    <source>
        <dbReference type="Pfam" id="PF21895"/>
    </source>
</evidence>
<dbReference type="CDD" id="cd00537">
    <property type="entry name" value="MTHFR"/>
    <property type="match status" value="1"/>
</dbReference>
<evidence type="ECO:0000256" key="4">
    <source>
        <dbReference type="ARBA" id="ARBA00022630"/>
    </source>
</evidence>
<evidence type="ECO:0000313" key="10">
    <source>
        <dbReference type="Proteomes" id="UP000664859"/>
    </source>
</evidence>
<evidence type="ECO:0000256" key="2">
    <source>
        <dbReference type="ARBA" id="ARBA00004777"/>
    </source>
</evidence>
<keyword evidence="4" id="KW-0285">Flavoprotein</keyword>
<dbReference type="Gene3D" id="3.20.20.220">
    <property type="match status" value="1"/>
</dbReference>
<proteinExistence type="inferred from homology"/>
<comment type="similarity">
    <text evidence="3">Belongs to the methylenetetrahydrofolate reductase family.</text>
</comment>
<evidence type="ECO:0000313" key="9">
    <source>
        <dbReference type="EMBL" id="KAG5175982.1"/>
    </source>
</evidence>
<organism evidence="9 10">
    <name type="scientific">Tribonema minus</name>
    <dbReference type="NCBI Taxonomy" id="303371"/>
    <lineage>
        <taxon>Eukaryota</taxon>
        <taxon>Sar</taxon>
        <taxon>Stramenopiles</taxon>
        <taxon>Ochrophyta</taxon>
        <taxon>PX clade</taxon>
        <taxon>Xanthophyceae</taxon>
        <taxon>Tribonematales</taxon>
        <taxon>Tribonemataceae</taxon>
        <taxon>Tribonema</taxon>
    </lineage>
</organism>
<comment type="pathway">
    <text evidence="2">One-carbon metabolism; tetrahydrofolate interconversion.</text>
</comment>
<comment type="cofactor">
    <cofactor evidence="1">
        <name>FAD</name>
        <dbReference type="ChEBI" id="CHEBI:57692"/>
    </cofactor>
</comment>
<keyword evidence="6" id="KW-0521">NADP</keyword>
<keyword evidence="7" id="KW-0560">Oxidoreductase</keyword>
<dbReference type="GO" id="GO:0035999">
    <property type="term" value="P:tetrahydrofolate interconversion"/>
    <property type="evidence" value="ECO:0007669"/>
    <property type="project" value="UniProtKB-UniPathway"/>
</dbReference>
<dbReference type="InterPro" id="IPR029041">
    <property type="entry name" value="FAD-linked_oxidoreductase-like"/>
</dbReference>
<dbReference type="InterPro" id="IPR053806">
    <property type="entry name" value="MTHFR_C"/>
</dbReference>
<dbReference type="GO" id="GO:0004489">
    <property type="term" value="F:methylenetetrahydrofolate reductase [NAD(P)H] activity"/>
    <property type="evidence" value="ECO:0007669"/>
    <property type="project" value="InterPro"/>
</dbReference>
<dbReference type="PANTHER" id="PTHR45754">
    <property type="entry name" value="METHYLENETETRAHYDROFOLATE REDUCTASE"/>
    <property type="match status" value="1"/>
</dbReference>
<reference evidence="9" key="1">
    <citation type="submission" date="2021-02" db="EMBL/GenBank/DDBJ databases">
        <title>First Annotated Genome of the Yellow-green Alga Tribonema minus.</title>
        <authorList>
            <person name="Mahan K.M."/>
        </authorList>
    </citation>
    <scope>NUCLEOTIDE SEQUENCE</scope>
    <source>
        <strain evidence="9">UTEX B ZZ1240</strain>
    </source>
</reference>
<dbReference type="GO" id="GO:0071949">
    <property type="term" value="F:FAD binding"/>
    <property type="evidence" value="ECO:0007669"/>
    <property type="project" value="TreeGrafter"/>
</dbReference>
<protein>
    <submittedName>
        <fullName evidence="9">Methylenetetrahydrofolate reductase-domain-containing protein</fullName>
    </submittedName>
</protein>
<dbReference type="EMBL" id="JAFCMP010000542">
    <property type="protein sequence ID" value="KAG5175982.1"/>
    <property type="molecule type" value="Genomic_DNA"/>
</dbReference>
<dbReference type="GO" id="GO:0005829">
    <property type="term" value="C:cytosol"/>
    <property type="evidence" value="ECO:0007669"/>
    <property type="project" value="TreeGrafter"/>
</dbReference>
<dbReference type="Proteomes" id="UP000664859">
    <property type="component" value="Unassembled WGS sequence"/>
</dbReference>
<feature type="domain" description="MTHFR SAM-binding regulatory" evidence="8">
    <location>
        <begin position="300"/>
        <end position="586"/>
    </location>
</feature>
<dbReference type="Pfam" id="PF21895">
    <property type="entry name" value="MTHFR_C"/>
    <property type="match status" value="1"/>
</dbReference>
<dbReference type="OrthoDB" id="16284at2759"/>
<sequence>MKIIEKIKHAEAQKQVFYSFEFFPPKTAAGVENLHLRMERMAALEPLFIDVTWGAGGSTSELTLAISAAAQKYLGVQVLMHLTCTGMTVEQVKEALIKAREAGIQNILALRGDPSKGSAAWEAVTGGLANAAELVKLIREEHGDYFGIAVAGHPEGHIDSTSTEQELLHLKDKLAAGADFVITQFFYDPAAFLTYVEHCRAVGITAPIIPGIMPIQSYTAFKLMTDYCKTKVPLAIREALEPIKDNDEAVRAYGVTLGADMCRALVRAGVPGLHFYTLNLEVAVTNILKATGYSESAALRRAYPWRPSSDARRASEDVRPIHWANRPHSYIARTEVWDEFPNGRWGDGRSPAFGQLSDSHFYRFAAGSREDRRGLWGEAPIEESEIYEVFAAYVEGKIPALPWSESPLHLESALIRARLARINRAGYLTINSQPRANGEKSDDAAFGWGGPGGRVYQKAYVEFFTSPEGLERVLSVCEGRPHLSYYAVDAEGDCRSRGGRGTTALTWGVFPDKEVLQPTIFDVETFLVWRNEAFNLWTHLWATAYLEDSRSAALLHDVHDTYYLVAIIDNDFFQDDLWEGFIDDLLAIPAAANGT</sequence>
<evidence type="ECO:0000256" key="7">
    <source>
        <dbReference type="ARBA" id="ARBA00023002"/>
    </source>
</evidence>
<evidence type="ECO:0000256" key="5">
    <source>
        <dbReference type="ARBA" id="ARBA00022827"/>
    </source>
</evidence>
<gene>
    <name evidence="9" type="ORF">JKP88DRAFT_270910</name>
</gene>
<evidence type="ECO:0000256" key="3">
    <source>
        <dbReference type="ARBA" id="ARBA00006743"/>
    </source>
</evidence>
<comment type="caution">
    <text evidence="9">The sequence shown here is derived from an EMBL/GenBank/DDBJ whole genome shotgun (WGS) entry which is preliminary data.</text>
</comment>
<accession>A0A835YII2</accession>
<evidence type="ECO:0000256" key="1">
    <source>
        <dbReference type="ARBA" id="ARBA00001974"/>
    </source>
</evidence>
<dbReference type="FunFam" id="3.20.20.220:FF:000002">
    <property type="entry name" value="Methylenetetrahydrofolate reductase"/>
    <property type="match status" value="1"/>
</dbReference>
<evidence type="ECO:0000256" key="6">
    <source>
        <dbReference type="ARBA" id="ARBA00022857"/>
    </source>
</evidence>
<dbReference type="InterPro" id="IPR003171">
    <property type="entry name" value="Mehydrof_redctse-like"/>
</dbReference>
<dbReference type="PANTHER" id="PTHR45754:SF3">
    <property type="entry name" value="METHYLENETETRAHYDROFOLATE REDUCTASE (NADPH)"/>
    <property type="match status" value="1"/>
</dbReference>